<evidence type="ECO:0000256" key="12">
    <source>
        <dbReference type="ARBA" id="ARBA00049086"/>
    </source>
</evidence>
<dbReference type="GO" id="GO:0070611">
    <property type="term" value="F:histone H3R2 methyltransferase activity"/>
    <property type="evidence" value="ECO:0000318"/>
    <property type="project" value="GO_Central"/>
</dbReference>
<dbReference type="Gene3D" id="2.70.160.11">
    <property type="entry name" value="Hnrnp arginine n-methyltransferase1"/>
    <property type="match status" value="1"/>
</dbReference>
<dbReference type="STRING" id="10228.B3S2L1"/>
<dbReference type="RefSeq" id="XP_002114349.1">
    <property type="nucleotide sequence ID" value="XM_002114313.1"/>
</dbReference>
<gene>
    <name evidence="15" type="ORF">TRIADDRAFT_1535</name>
</gene>
<dbReference type="GO" id="GO:0005634">
    <property type="term" value="C:nucleus"/>
    <property type="evidence" value="ECO:0007669"/>
    <property type="project" value="UniProtKB-SubCell"/>
</dbReference>
<evidence type="ECO:0000313" key="15">
    <source>
        <dbReference type="EMBL" id="EDV23439.1"/>
    </source>
</evidence>
<dbReference type="OrthoDB" id="7848332at2759"/>
<dbReference type="eggNOG" id="KOG1500">
    <property type="taxonomic scope" value="Eukaryota"/>
</dbReference>
<dbReference type="SUPFAM" id="SSF53335">
    <property type="entry name" value="S-adenosyl-L-methionine-dependent methyltransferases"/>
    <property type="match status" value="1"/>
</dbReference>
<dbReference type="Pfam" id="PF06325">
    <property type="entry name" value="PrmA"/>
    <property type="match status" value="1"/>
</dbReference>
<dbReference type="GO" id="GO:0035242">
    <property type="term" value="F:protein-arginine omega-N asymmetric methyltransferase activity"/>
    <property type="evidence" value="ECO:0007669"/>
    <property type="project" value="UniProtKB-EC"/>
</dbReference>
<dbReference type="FunFam" id="3.40.50.150:FF:000031">
    <property type="entry name" value="Putative Histone-arginine methyltransferase CARM1"/>
    <property type="match status" value="1"/>
</dbReference>
<keyword evidence="6 13" id="KW-0808">Transferase</keyword>
<feature type="non-terminal residue" evidence="15">
    <location>
        <position position="364"/>
    </location>
</feature>
<dbReference type="KEGG" id="tad:TRIADDRAFT_1535"/>
<evidence type="ECO:0000256" key="1">
    <source>
        <dbReference type="ARBA" id="ARBA00004123"/>
    </source>
</evidence>
<evidence type="ECO:0000256" key="8">
    <source>
        <dbReference type="ARBA" id="ARBA00022853"/>
    </source>
</evidence>
<dbReference type="InterPro" id="IPR055135">
    <property type="entry name" value="PRMT_dom"/>
</dbReference>
<evidence type="ECO:0000256" key="6">
    <source>
        <dbReference type="ARBA" id="ARBA00022679"/>
    </source>
</evidence>
<dbReference type="PANTHER" id="PTHR11006">
    <property type="entry name" value="PROTEIN ARGININE N-METHYLTRANSFERASE"/>
    <property type="match status" value="1"/>
</dbReference>
<evidence type="ECO:0000256" key="2">
    <source>
        <dbReference type="ARBA" id="ARBA00004496"/>
    </source>
</evidence>
<dbReference type="OMA" id="MHLPNGA"/>
<evidence type="ECO:0000259" key="14">
    <source>
        <dbReference type="Pfam" id="PF22528"/>
    </source>
</evidence>
<name>B3S2L1_TRIAD</name>
<evidence type="ECO:0000256" key="3">
    <source>
        <dbReference type="ARBA" id="ARBA00011925"/>
    </source>
</evidence>
<dbReference type="InterPro" id="IPR029063">
    <property type="entry name" value="SAM-dependent_MTases_sf"/>
</dbReference>
<evidence type="ECO:0000256" key="11">
    <source>
        <dbReference type="ARBA" id="ARBA00023242"/>
    </source>
</evidence>
<reference evidence="15 16" key="1">
    <citation type="journal article" date="2008" name="Nature">
        <title>The Trichoplax genome and the nature of placozoans.</title>
        <authorList>
            <person name="Srivastava M."/>
            <person name="Begovic E."/>
            <person name="Chapman J."/>
            <person name="Putnam N.H."/>
            <person name="Hellsten U."/>
            <person name="Kawashima T."/>
            <person name="Kuo A."/>
            <person name="Mitros T."/>
            <person name="Salamov A."/>
            <person name="Carpenter M.L."/>
            <person name="Signorovitch A.Y."/>
            <person name="Moreno M.A."/>
            <person name="Kamm K."/>
            <person name="Grimwood J."/>
            <person name="Schmutz J."/>
            <person name="Shapiro H."/>
            <person name="Grigoriev I.V."/>
            <person name="Buss L.W."/>
            <person name="Schierwater B."/>
            <person name="Dellaporta S.L."/>
            <person name="Rokhsar D.S."/>
        </authorList>
    </citation>
    <scope>NUCLEOTIDE SEQUENCE [LARGE SCALE GENOMIC DNA]</scope>
    <source>
        <strain evidence="15 16">Grell-BS-1999</strain>
    </source>
</reference>
<evidence type="ECO:0000256" key="4">
    <source>
        <dbReference type="ARBA" id="ARBA00022490"/>
    </source>
</evidence>
<feature type="domain" description="Protein arginine N-methyltransferase" evidence="14">
    <location>
        <begin position="155"/>
        <end position="318"/>
    </location>
</feature>
<accession>B3S2L1</accession>
<feature type="non-terminal residue" evidence="15">
    <location>
        <position position="1"/>
    </location>
</feature>
<dbReference type="CTD" id="6755237"/>
<comment type="catalytic activity">
    <reaction evidence="12">
        <text>L-arginyl-[protein] + 2 S-adenosyl-L-methionine = N(omega),N(omega)-dimethyl-L-arginyl-[protein] + 2 S-adenosyl-L-homocysteine + 2 H(+)</text>
        <dbReference type="Rhea" id="RHEA:48096"/>
        <dbReference type="Rhea" id="RHEA-COMP:10532"/>
        <dbReference type="Rhea" id="RHEA-COMP:11991"/>
        <dbReference type="ChEBI" id="CHEBI:15378"/>
        <dbReference type="ChEBI" id="CHEBI:29965"/>
        <dbReference type="ChEBI" id="CHEBI:57856"/>
        <dbReference type="ChEBI" id="CHEBI:59789"/>
        <dbReference type="ChEBI" id="CHEBI:61897"/>
        <dbReference type="EC" id="2.1.1.319"/>
    </reaction>
</comment>
<evidence type="ECO:0000256" key="9">
    <source>
        <dbReference type="ARBA" id="ARBA00023015"/>
    </source>
</evidence>
<dbReference type="FunCoup" id="B3S2L1">
    <property type="interactions" value="1419"/>
</dbReference>
<dbReference type="Gene3D" id="3.40.50.150">
    <property type="entry name" value="Vaccinia Virus protein VP39"/>
    <property type="match status" value="1"/>
</dbReference>
<evidence type="ECO:0000256" key="5">
    <source>
        <dbReference type="ARBA" id="ARBA00022603"/>
    </source>
</evidence>
<sequence length="364" mass="41439">SIFDSRTEESSAVQYFQFYGYLAQQQNMMQDYIRTSTYQRAILQNSIDFQNKVVLDVGAGSGILSFFAVQAGARKVYAVEASSIAIHAENLIHSNQLSPKIQIVKGRIEEIEIPEPIDMIISEPMGYMLFNERMLETFLHAKKWLKSDGLIFPTIANLYFAPFSDESLYIEQSCKANFWHQRAFYGIDLTSLQQTALSEIFRQPIVDTFDVRLLLSRPSCYTTDFRTTDETDLHNIHIPYSISIVTTGIMHGLAFWFDVEFAGSATSIWLSTAPHEPLTHWYQVRCLFRSPLFVRAGDVITGHISMVANTRQSYDVEIMTVLQSTGVKTVAEVDLKNPYFRYSLGQPYVPPGSNKTSPTESYWS</sequence>
<dbReference type="AlphaFoldDB" id="B3S2L1"/>
<keyword evidence="8" id="KW-0156">Chromatin regulator</keyword>
<keyword evidence="9" id="KW-0805">Transcription regulation</keyword>
<evidence type="ECO:0000313" key="16">
    <source>
        <dbReference type="Proteomes" id="UP000009022"/>
    </source>
</evidence>
<keyword evidence="4" id="KW-0963">Cytoplasm</keyword>
<dbReference type="CDD" id="cd02440">
    <property type="entry name" value="AdoMet_MTases"/>
    <property type="match status" value="1"/>
</dbReference>
<dbReference type="PANTHER" id="PTHR11006:SF10">
    <property type="entry name" value="HISTONE-ARGININE METHYLTRANSFERASE CARMER-RELATED"/>
    <property type="match status" value="1"/>
</dbReference>
<dbReference type="PROSITE" id="PS51678">
    <property type="entry name" value="SAM_MT_PRMT"/>
    <property type="match status" value="1"/>
</dbReference>
<keyword evidence="5 13" id="KW-0489">Methyltransferase</keyword>
<keyword evidence="11" id="KW-0539">Nucleus</keyword>
<dbReference type="GeneID" id="6755237"/>
<evidence type="ECO:0000256" key="7">
    <source>
        <dbReference type="ARBA" id="ARBA00022691"/>
    </source>
</evidence>
<dbReference type="EC" id="2.1.1.319" evidence="3"/>
<dbReference type="EMBL" id="DS985247">
    <property type="protein sequence ID" value="EDV23439.1"/>
    <property type="molecule type" value="Genomic_DNA"/>
</dbReference>
<dbReference type="HOGENOM" id="CLU_017375_0_0_1"/>
<evidence type="ECO:0000256" key="10">
    <source>
        <dbReference type="ARBA" id="ARBA00023163"/>
    </source>
</evidence>
<dbReference type="InterPro" id="IPR025799">
    <property type="entry name" value="Arg_MeTrfase"/>
</dbReference>
<dbReference type="GO" id="GO:0005737">
    <property type="term" value="C:cytoplasm"/>
    <property type="evidence" value="ECO:0007669"/>
    <property type="project" value="UniProtKB-SubCell"/>
</dbReference>
<keyword evidence="16" id="KW-1185">Reference proteome</keyword>
<protein>
    <recommendedName>
        <fullName evidence="3">type I protein arginine methyltransferase</fullName>
        <ecNumber evidence="3">2.1.1.319</ecNumber>
    </recommendedName>
</protein>
<evidence type="ECO:0000256" key="13">
    <source>
        <dbReference type="PROSITE-ProRule" id="PRU01015"/>
    </source>
</evidence>
<dbReference type="Proteomes" id="UP000009022">
    <property type="component" value="Unassembled WGS sequence"/>
</dbReference>
<organism evidence="15 16">
    <name type="scientific">Trichoplax adhaerens</name>
    <name type="common">Trichoplax reptans</name>
    <dbReference type="NCBI Taxonomy" id="10228"/>
    <lineage>
        <taxon>Eukaryota</taxon>
        <taxon>Metazoa</taxon>
        <taxon>Placozoa</taxon>
        <taxon>Uniplacotomia</taxon>
        <taxon>Trichoplacea</taxon>
        <taxon>Trichoplacidae</taxon>
        <taxon>Trichoplax</taxon>
    </lineage>
</organism>
<dbReference type="PhylomeDB" id="B3S2L1"/>
<keyword evidence="10" id="KW-0804">Transcription</keyword>
<dbReference type="GO" id="GO:0006338">
    <property type="term" value="P:chromatin remodeling"/>
    <property type="evidence" value="ECO:0000318"/>
    <property type="project" value="GO_Central"/>
</dbReference>
<dbReference type="GO" id="GO:0032259">
    <property type="term" value="P:methylation"/>
    <property type="evidence" value="ECO:0007669"/>
    <property type="project" value="UniProtKB-KW"/>
</dbReference>
<comment type="subcellular location">
    <subcellularLocation>
        <location evidence="2">Cytoplasm</location>
    </subcellularLocation>
    <subcellularLocation>
        <location evidence="1">Nucleus</location>
    </subcellularLocation>
</comment>
<dbReference type="Pfam" id="PF22528">
    <property type="entry name" value="PRMT_C"/>
    <property type="match status" value="1"/>
</dbReference>
<dbReference type="GO" id="GO:0006355">
    <property type="term" value="P:regulation of DNA-templated transcription"/>
    <property type="evidence" value="ECO:0000318"/>
    <property type="project" value="GO_Central"/>
</dbReference>
<dbReference type="InParanoid" id="B3S2L1"/>
<keyword evidence="7 13" id="KW-0949">S-adenosyl-L-methionine</keyword>
<proteinExistence type="predicted"/>